<comment type="caution">
    <text evidence="3">The sequence shown here is derived from an EMBL/GenBank/DDBJ whole genome shotgun (WGS) entry which is preliminary data.</text>
</comment>
<evidence type="ECO:0000313" key="3">
    <source>
        <dbReference type="EMBL" id="KAF8430622.1"/>
    </source>
</evidence>
<dbReference type="PANTHER" id="PTHR47435:SF4">
    <property type="entry name" value="KELCH REPEAT PROTEIN (AFU_ORTHOLOGUE AFUA_5G12780)"/>
    <property type="match status" value="1"/>
</dbReference>
<accession>A0AAD4BGY3</accession>
<dbReference type="Proteomes" id="UP001194468">
    <property type="component" value="Unassembled WGS sequence"/>
</dbReference>
<dbReference type="GO" id="GO:0019760">
    <property type="term" value="P:glucosinolate metabolic process"/>
    <property type="evidence" value="ECO:0007669"/>
    <property type="project" value="UniProtKB-ARBA"/>
</dbReference>
<sequence length="420" mass="45680">MYSPSPHRISLPHPPQTHTRPMSVLHLFVPPKCSAESWATSPAFSTTTLHPQTMNLPVANANPLEDAISTLRDAVVLTPHGHPHKPSGLNNLGLSFRARFHCLGELSDLKDAISTHRDPPILVHLASLSSSSMPPQHRHIQHAETLLLYSGEHRPRVPVDNTLHVLELQSTPPSLRSVHVRRTHRFPRHISVSAVHDPHTNNLYIWGGRGGADMTPFFQAGIWKALLDALDTPSTTTLAWECLPTVNDDSDAAPGSRSYHASAVSHIPRSISGANYILTRDAQCRADSPLCTPTTSDASSQTHPPNLAVVLPSPQVTQGTPPLLDIYTPSTDTWPTLYPAPDGFPAAHSVHGLIPFMMSTVANRERIPIALLHHGEKDTSSVGHAGAGVFWANAWLLVVTSTSKSTPSLEWKKLRVKGTT</sequence>
<reference evidence="3" key="1">
    <citation type="submission" date="2019-10" db="EMBL/GenBank/DDBJ databases">
        <authorList>
            <consortium name="DOE Joint Genome Institute"/>
            <person name="Kuo A."/>
            <person name="Miyauchi S."/>
            <person name="Kiss E."/>
            <person name="Drula E."/>
            <person name="Kohler A."/>
            <person name="Sanchez-Garcia M."/>
            <person name="Andreopoulos B."/>
            <person name="Barry K.W."/>
            <person name="Bonito G."/>
            <person name="Buee M."/>
            <person name="Carver A."/>
            <person name="Chen C."/>
            <person name="Cichocki N."/>
            <person name="Clum A."/>
            <person name="Culley D."/>
            <person name="Crous P.W."/>
            <person name="Fauchery L."/>
            <person name="Girlanda M."/>
            <person name="Hayes R."/>
            <person name="Keri Z."/>
            <person name="LaButti K."/>
            <person name="Lipzen A."/>
            <person name="Lombard V."/>
            <person name="Magnuson J."/>
            <person name="Maillard F."/>
            <person name="Morin E."/>
            <person name="Murat C."/>
            <person name="Nolan M."/>
            <person name="Ohm R."/>
            <person name="Pangilinan J."/>
            <person name="Pereira M."/>
            <person name="Perotto S."/>
            <person name="Peter M."/>
            <person name="Riley R."/>
            <person name="Sitrit Y."/>
            <person name="Stielow B."/>
            <person name="Szollosi G."/>
            <person name="Zifcakova L."/>
            <person name="Stursova M."/>
            <person name="Spatafora J.W."/>
            <person name="Tedersoo L."/>
            <person name="Vaario L.-M."/>
            <person name="Yamada A."/>
            <person name="Yan M."/>
            <person name="Wang P."/>
            <person name="Xu J."/>
            <person name="Bruns T."/>
            <person name="Baldrian P."/>
            <person name="Vilgalys R."/>
            <person name="Henrissat B."/>
            <person name="Grigoriev I.V."/>
            <person name="Hibbett D."/>
            <person name="Nagy L.G."/>
            <person name="Martin F.M."/>
        </authorList>
    </citation>
    <scope>NUCLEOTIDE SEQUENCE</scope>
    <source>
        <strain evidence="3">BED1</strain>
    </source>
</reference>
<keyword evidence="2" id="KW-0408">Iron</keyword>
<gene>
    <name evidence="3" type="ORF">L210DRAFT_3651644</name>
</gene>
<evidence type="ECO:0000313" key="4">
    <source>
        <dbReference type="Proteomes" id="UP001194468"/>
    </source>
</evidence>
<dbReference type="PANTHER" id="PTHR47435">
    <property type="entry name" value="KELCH REPEAT PROTEIN (AFU_ORTHOLOGUE AFUA_5G12780)"/>
    <property type="match status" value="1"/>
</dbReference>
<evidence type="ECO:0000256" key="1">
    <source>
        <dbReference type="ARBA" id="ARBA00022737"/>
    </source>
</evidence>
<dbReference type="InterPro" id="IPR015915">
    <property type="entry name" value="Kelch-typ_b-propeller"/>
</dbReference>
<dbReference type="EMBL" id="WHUW01000059">
    <property type="protein sequence ID" value="KAF8430622.1"/>
    <property type="molecule type" value="Genomic_DNA"/>
</dbReference>
<reference evidence="3" key="2">
    <citation type="journal article" date="2020" name="Nat. Commun.">
        <title>Large-scale genome sequencing of mycorrhizal fungi provides insights into the early evolution of symbiotic traits.</title>
        <authorList>
            <person name="Miyauchi S."/>
            <person name="Kiss E."/>
            <person name="Kuo A."/>
            <person name="Drula E."/>
            <person name="Kohler A."/>
            <person name="Sanchez-Garcia M."/>
            <person name="Morin E."/>
            <person name="Andreopoulos B."/>
            <person name="Barry K.W."/>
            <person name="Bonito G."/>
            <person name="Buee M."/>
            <person name="Carver A."/>
            <person name="Chen C."/>
            <person name="Cichocki N."/>
            <person name="Clum A."/>
            <person name="Culley D."/>
            <person name="Crous P.W."/>
            <person name="Fauchery L."/>
            <person name="Girlanda M."/>
            <person name="Hayes R.D."/>
            <person name="Keri Z."/>
            <person name="LaButti K."/>
            <person name="Lipzen A."/>
            <person name="Lombard V."/>
            <person name="Magnuson J."/>
            <person name="Maillard F."/>
            <person name="Murat C."/>
            <person name="Nolan M."/>
            <person name="Ohm R.A."/>
            <person name="Pangilinan J."/>
            <person name="Pereira M.F."/>
            <person name="Perotto S."/>
            <person name="Peter M."/>
            <person name="Pfister S."/>
            <person name="Riley R."/>
            <person name="Sitrit Y."/>
            <person name="Stielow J.B."/>
            <person name="Szollosi G."/>
            <person name="Zifcakova L."/>
            <person name="Stursova M."/>
            <person name="Spatafora J.W."/>
            <person name="Tedersoo L."/>
            <person name="Vaario L.M."/>
            <person name="Yamada A."/>
            <person name="Yan M."/>
            <person name="Wang P."/>
            <person name="Xu J."/>
            <person name="Bruns T."/>
            <person name="Baldrian P."/>
            <person name="Vilgalys R."/>
            <person name="Dunand C."/>
            <person name="Henrissat B."/>
            <person name="Grigoriev I.V."/>
            <person name="Hibbett D."/>
            <person name="Nagy L.G."/>
            <person name="Martin F.M."/>
        </authorList>
    </citation>
    <scope>NUCLEOTIDE SEQUENCE</scope>
    <source>
        <strain evidence="3">BED1</strain>
    </source>
</reference>
<keyword evidence="1" id="KW-0677">Repeat</keyword>
<protein>
    <submittedName>
        <fullName evidence="3">Uncharacterized protein</fullName>
    </submittedName>
</protein>
<dbReference type="AlphaFoldDB" id="A0AAD4BGY3"/>
<dbReference type="Gene3D" id="2.120.10.80">
    <property type="entry name" value="Kelch-type beta propeller"/>
    <property type="match status" value="1"/>
</dbReference>
<keyword evidence="4" id="KW-1185">Reference proteome</keyword>
<proteinExistence type="predicted"/>
<evidence type="ECO:0000256" key="2">
    <source>
        <dbReference type="ARBA" id="ARBA00023004"/>
    </source>
</evidence>
<name>A0AAD4BGY3_BOLED</name>
<organism evidence="3 4">
    <name type="scientific">Boletus edulis BED1</name>
    <dbReference type="NCBI Taxonomy" id="1328754"/>
    <lineage>
        <taxon>Eukaryota</taxon>
        <taxon>Fungi</taxon>
        <taxon>Dikarya</taxon>
        <taxon>Basidiomycota</taxon>
        <taxon>Agaricomycotina</taxon>
        <taxon>Agaricomycetes</taxon>
        <taxon>Agaricomycetidae</taxon>
        <taxon>Boletales</taxon>
        <taxon>Boletineae</taxon>
        <taxon>Boletaceae</taxon>
        <taxon>Boletoideae</taxon>
        <taxon>Boletus</taxon>
    </lineage>
</organism>